<organism evidence="1 2">
    <name type="scientific">Perilla frutescens var. hirtella</name>
    <name type="common">Perilla citriodora</name>
    <name type="synonym">Perilla setoyensis</name>
    <dbReference type="NCBI Taxonomy" id="608512"/>
    <lineage>
        <taxon>Eukaryota</taxon>
        <taxon>Viridiplantae</taxon>
        <taxon>Streptophyta</taxon>
        <taxon>Embryophyta</taxon>
        <taxon>Tracheophyta</taxon>
        <taxon>Spermatophyta</taxon>
        <taxon>Magnoliopsida</taxon>
        <taxon>eudicotyledons</taxon>
        <taxon>Gunneridae</taxon>
        <taxon>Pentapetalae</taxon>
        <taxon>asterids</taxon>
        <taxon>lamiids</taxon>
        <taxon>Lamiales</taxon>
        <taxon>Lamiaceae</taxon>
        <taxon>Nepetoideae</taxon>
        <taxon>Elsholtzieae</taxon>
        <taxon>Perilla</taxon>
    </lineage>
</organism>
<proteinExistence type="predicted"/>
<evidence type="ECO:0000313" key="2">
    <source>
        <dbReference type="Proteomes" id="UP001190926"/>
    </source>
</evidence>
<evidence type="ECO:0000313" key="1">
    <source>
        <dbReference type="EMBL" id="KAH6824390.1"/>
    </source>
</evidence>
<sequence length="102" mass="10823">MDLSCAKSELSKYQNLGLLHHHQGINLLGAAAAAASRDHHHFHHQLFLVTNQQMIRAFDSGSGYNASSLLAVNMSASIGFQQLRAAGMAADAGGVVLGFCFV</sequence>
<reference evidence="1 2" key="1">
    <citation type="journal article" date="2021" name="Nat. Commun.">
        <title>Incipient diploidization of the medicinal plant Perilla within 10,000 years.</title>
        <authorList>
            <person name="Zhang Y."/>
            <person name="Shen Q."/>
            <person name="Leng L."/>
            <person name="Zhang D."/>
            <person name="Chen S."/>
            <person name="Shi Y."/>
            <person name="Ning Z."/>
            <person name="Chen S."/>
        </authorList>
    </citation>
    <scope>NUCLEOTIDE SEQUENCE [LARGE SCALE GENOMIC DNA]</scope>
    <source>
        <strain evidence="2">cv. PC099</strain>
    </source>
</reference>
<dbReference type="Proteomes" id="UP001190926">
    <property type="component" value="Unassembled WGS sequence"/>
</dbReference>
<protein>
    <submittedName>
        <fullName evidence="1">Uncharacterized protein</fullName>
    </submittedName>
</protein>
<comment type="caution">
    <text evidence="1">The sequence shown here is derived from an EMBL/GenBank/DDBJ whole genome shotgun (WGS) entry which is preliminary data.</text>
</comment>
<accession>A0AAD4IZG3</accession>
<gene>
    <name evidence="1" type="ORF">C2S53_019740</name>
</gene>
<name>A0AAD4IZG3_PERFH</name>
<keyword evidence="2" id="KW-1185">Reference proteome</keyword>
<dbReference type="EMBL" id="SDAM02000350">
    <property type="protein sequence ID" value="KAH6824390.1"/>
    <property type="molecule type" value="Genomic_DNA"/>
</dbReference>
<dbReference type="AlphaFoldDB" id="A0AAD4IZG3"/>